<dbReference type="PROSITE" id="PS51257">
    <property type="entry name" value="PROKAR_LIPOPROTEIN"/>
    <property type="match status" value="1"/>
</dbReference>
<gene>
    <name evidence="1" type="ORF">G7034_08680</name>
</gene>
<keyword evidence="2" id="KW-1185">Reference proteome</keyword>
<evidence type="ECO:0000313" key="2">
    <source>
        <dbReference type="Proteomes" id="UP000643701"/>
    </source>
</evidence>
<dbReference type="Proteomes" id="UP000643701">
    <property type="component" value="Unassembled WGS sequence"/>
</dbReference>
<dbReference type="EMBL" id="JAANAS010000061">
    <property type="protein sequence ID" value="NGZ90328.1"/>
    <property type="molecule type" value="Genomic_DNA"/>
</dbReference>
<accession>A0A967AFK2</accession>
<organism evidence="1 2">
    <name type="scientific">Psychroflexus maritimus</name>
    <dbReference type="NCBI Taxonomy" id="2714865"/>
    <lineage>
        <taxon>Bacteria</taxon>
        <taxon>Pseudomonadati</taxon>
        <taxon>Bacteroidota</taxon>
        <taxon>Flavobacteriia</taxon>
        <taxon>Flavobacteriales</taxon>
        <taxon>Flavobacteriaceae</taxon>
        <taxon>Psychroflexus</taxon>
    </lineage>
</organism>
<name>A0A967AFK2_9FLAO</name>
<dbReference type="RefSeq" id="WP_166400574.1">
    <property type="nucleotide sequence ID" value="NZ_JAANAS010000061.1"/>
</dbReference>
<proteinExistence type="predicted"/>
<reference evidence="1" key="1">
    <citation type="submission" date="2020-03" db="EMBL/GenBank/DDBJ databases">
        <title>Psychroflexus Maritimus sp. nov., isolate from marine sediment.</title>
        <authorList>
            <person name="Zhong Y.-L."/>
        </authorList>
    </citation>
    <scope>NUCLEOTIDE SEQUENCE</scope>
    <source>
        <strain evidence="1">C1</strain>
    </source>
</reference>
<sequence length="287" mass="30994">MKKIIAIFAVILTVFSCSKTSDTIYDGQRRMVNFDRSSATLEVIIDDNGDLVSNDVTVNVVSTETSSEDRTYDIELVSSTIDASSVEFPTTVTIPASVDGEENYTGSFTVTGFNVDELTTSNELFVFEIVGSSDNSDINGDLKQVEMQMRLVCQLDSASFVGDYLITQVPETAEPAFGGIVTLELVEGRSTSRQFEAVYLEYLGIGQPATNIVFDISCGTIVPDDDMGTSLLCDQDAGVITFGGPIGDRAVIDPSDDSEFTIIMQEGQNDGGCDGYPLDVEFVLTKQ</sequence>
<comment type="caution">
    <text evidence="1">The sequence shown here is derived from an EMBL/GenBank/DDBJ whole genome shotgun (WGS) entry which is preliminary data.</text>
</comment>
<evidence type="ECO:0000313" key="1">
    <source>
        <dbReference type="EMBL" id="NGZ90328.1"/>
    </source>
</evidence>
<dbReference type="AlphaFoldDB" id="A0A967AFK2"/>
<protein>
    <submittedName>
        <fullName evidence="1">Uncharacterized protein</fullName>
    </submittedName>
</protein>